<keyword evidence="7" id="KW-0677">Repeat</keyword>
<dbReference type="PANTHER" id="PTHR12011:SF471">
    <property type="entry name" value="G-PROTEIN COUPLED RECEPTORS FAMILY 2 PROFILE 2 DOMAIN-CONTAINING PROTEIN"/>
    <property type="match status" value="1"/>
</dbReference>
<dbReference type="InterPro" id="IPR046338">
    <property type="entry name" value="GAIN_dom_sf"/>
</dbReference>
<comment type="caution">
    <text evidence="12">Lacks conserved residue(s) required for the propagation of feature annotation.</text>
</comment>
<evidence type="ECO:0000256" key="11">
    <source>
        <dbReference type="ARBA" id="ARBA00023180"/>
    </source>
</evidence>
<dbReference type="SMART" id="SM00060">
    <property type="entry name" value="FN3"/>
    <property type="match status" value="2"/>
</dbReference>
<dbReference type="InterPro" id="IPR013783">
    <property type="entry name" value="Ig-like_fold"/>
</dbReference>
<dbReference type="OrthoDB" id="1100386at2759"/>
<evidence type="ECO:0000256" key="13">
    <source>
        <dbReference type="SAM" id="Phobius"/>
    </source>
</evidence>
<evidence type="ECO:0000259" key="15">
    <source>
        <dbReference type="PROSITE" id="PS50227"/>
    </source>
</evidence>
<keyword evidence="8 13" id="KW-1133">Transmembrane helix</keyword>
<feature type="domain" description="Fibronectin type-III" evidence="16">
    <location>
        <begin position="236"/>
        <end position="323"/>
    </location>
</feature>
<dbReference type="InterPro" id="IPR001879">
    <property type="entry name" value="GPCR_2_extracellular_dom"/>
</dbReference>
<dbReference type="Gene3D" id="2.10.25.10">
    <property type="entry name" value="Laminin"/>
    <property type="match status" value="1"/>
</dbReference>
<evidence type="ECO:0000256" key="8">
    <source>
        <dbReference type="ARBA" id="ARBA00022989"/>
    </source>
</evidence>
<evidence type="ECO:0000256" key="1">
    <source>
        <dbReference type="ARBA" id="ARBA00004651"/>
    </source>
</evidence>
<keyword evidence="4" id="KW-0597">Phosphoprotein</keyword>
<feature type="transmembrane region" description="Helical" evidence="13">
    <location>
        <begin position="806"/>
        <end position="829"/>
    </location>
</feature>
<dbReference type="Pfam" id="PF12947">
    <property type="entry name" value="EGF_3"/>
    <property type="match status" value="1"/>
</dbReference>
<evidence type="ECO:0000256" key="2">
    <source>
        <dbReference type="ARBA" id="ARBA00022475"/>
    </source>
</evidence>
<dbReference type="InterPro" id="IPR000742">
    <property type="entry name" value="EGF"/>
</dbReference>
<evidence type="ECO:0000256" key="10">
    <source>
        <dbReference type="ARBA" id="ARBA00023157"/>
    </source>
</evidence>
<evidence type="ECO:0000256" key="6">
    <source>
        <dbReference type="ARBA" id="ARBA00022729"/>
    </source>
</evidence>
<comment type="caution">
    <text evidence="17">The sequence shown here is derived from an EMBL/GenBank/DDBJ whole genome shotgun (WGS) entry which is preliminary data.</text>
</comment>
<dbReference type="Gene3D" id="2.60.40.10">
    <property type="entry name" value="Immunoglobulins"/>
    <property type="match status" value="2"/>
</dbReference>
<organism evidence="17 18">
    <name type="scientific">Stylophora pistillata</name>
    <name type="common">Smooth cauliflower coral</name>
    <dbReference type="NCBI Taxonomy" id="50429"/>
    <lineage>
        <taxon>Eukaryota</taxon>
        <taxon>Metazoa</taxon>
        <taxon>Cnidaria</taxon>
        <taxon>Anthozoa</taxon>
        <taxon>Hexacorallia</taxon>
        <taxon>Scleractinia</taxon>
        <taxon>Astrocoeniina</taxon>
        <taxon>Pocilloporidae</taxon>
        <taxon>Stylophora</taxon>
    </lineage>
</organism>
<dbReference type="InterPro" id="IPR000832">
    <property type="entry name" value="GPCR_2_secretin-like"/>
</dbReference>
<dbReference type="Gene3D" id="2.60.120.200">
    <property type="match status" value="1"/>
</dbReference>
<dbReference type="InterPro" id="IPR017983">
    <property type="entry name" value="GPCR_2_secretin-like_CS"/>
</dbReference>
<dbReference type="InterPro" id="IPR001881">
    <property type="entry name" value="EGF-like_Ca-bd_dom"/>
</dbReference>
<keyword evidence="5 13" id="KW-0812">Transmembrane</keyword>
<protein>
    <submittedName>
        <fullName evidence="17">Latrophilin-2</fullName>
    </submittedName>
</protein>
<feature type="domain" description="EGF-like" evidence="14">
    <location>
        <begin position="322"/>
        <end position="361"/>
    </location>
</feature>
<dbReference type="SMART" id="SM00008">
    <property type="entry name" value="HormR"/>
    <property type="match status" value="1"/>
</dbReference>
<gene>
    <name evidence="17" type="primary">Lphn2</name>
    <name evidence="17" type="ORF">AWC38_SpisGene5046</name>
</gene>
<dbReference type="Pfam" id="PF02793">
    <property type="entry name" value="HRM"/>
    <property type="match status" value="1"/>
</dbReference>
<evidence type="ECO:0000259" key="14">
    <source>
        <dbReference type="PROSITE" id="PS50026"/>
    </source>
</evidence>
<keyword evidence="18" id="KW-1185">Reference proteome</keyword>
<comment type="subcellular location">
    <subcellularLocation>
        <location evidence="1">Cell membrane</location>
        <topology evidence="1">Multi-pass membrane protein</topology>
    </subcellularLocation>
</comment>
<dbReference type="GO" id="GO:0004930">
    <property type="term" value="F:G protein-coupled receptor activity"/>
    <property type="evidence" value="ECO:0007669"/>
    <property type="project" value="InterPro"/>
</dbReference>
<dbReference type="Gene3D" id="1.20.1070.10">
    <property type="entry name" value="Rhodopsin 7-helix transmembrane proteins"/>
    <property type="match status" value="2"/>
</dbReference>
<feature type="transmembrane region" description="Helical" evidence="13">
    <location>
        <begin position="835"/>
        <end position="858"/>
    </location>
</feature>
<proteinExistence type="predicted"/>
<dbReference type="SUPFAM" id="SSF49265">
    <property type="entry name" value="Fibronectin type III"/>
    <property type="match status" value="2"/>
</dbReference>
<dbReference type="PROSITE" id="PS00010">
    <property type="entry name" value="ASX_HYDROXYL"/>
    <property type="match status" value="1"/>
</dbReference>
<dbReference type="GO" id="GO:0005886">
    <property type="term" value="C:plasma membrane"/>
    <property type="evidence" value="ECO:0007669"/>
    <property type="project" value="UniProtKB-SubCell"/>
</dbReference>
<dbReference type="Gene3D" id="4.10.1240.10">
    <property type="entry name" value="GPCR, family 2, extracellular hormone receptor domain"/>
    <property type="match status" value="1"/>
</dbReference>
<dbReference type="Pfam" id="PF00041">
    <property type="entry name" value="fn3"/>
    <property type="match status" value="2"/>
</dbReference>
<dbReference type="PANTHER" id="PTHR12011">
    <property type="entry name" value="ADHESION G-PROTEIN COUPLED RECEPTOR"/>
    <property type="match status" value="1"/>
</dbReference>
<evidence type="ECO:0000256" key="4">
    <source>
        <dbReference type="ARBA" id="ARBA00022553"/>
    </source>
</evidence>
<evidence type="ECO:0000256" key="9">
    <source>
        <dbReference type="ARBA" id="ARBA00023136"/>
    </source>
</evidence>
<dbReference type="PROSITE" id="PS00650">
    <property type="entry name" value="G_PROTEIN_RECEP_F2_2"/>
    <property type="match status" value="1"/>
</dbReference>
<dbReference type="PROSITE" id="PS50227">
    <property type="entry name" value="G_PROTEIN_RECEP_F2_3"/>
    <property type="match status" value="1"/>
</dbReference>
<reference evidence="18" key="1">
    <citation type="journal article" date="2017" name="bioRxiv">
        <title>Comparative analysis of the genomes of Stylophora pistillata and Acropora digitifera provides evidence for extensive differences between species of corals.</title>
        <authorList>
            <person name="Voolstra C.R."/>
            <person name="Li Y."/>
            <person name="Liew Y.J."/>
            <person name="Baumgarten S."/>
            <person name="Zoccola D."/>
            <person name="Flot J.-F."/>
            <person name="Tambutte S."/>
            <person name="Allemand D."/>
            <person name="Aranda M."/>
        </authorList>
    </citation>
    <scope>NUCLEOTIDE SEQUENCE [LARGE SCALE GENOMIC DNA]</scope>
</reference>
<dbReference type="InterPro" id="IPR024731">
    <property type="entry name" value="NELL2-like_EGF"/>
</dbReference>
<dbReference type="STRING" id="50429.A0A2B4SNW3"/>
<dbReference type="PROSITE" id="PS50026">
    <property type="entry name" value="EGF_3"/>
    <property type="match status" value="1"/>
</dbReference>
<feature type="transmembrane region" description="Helical" evidence="13">
    <location>
        <begin position="718"/>
        <end position="744"/>
    </location>
</feature>
<keyword evidence="10" id="KW-1015">Disulfide bond</keyword>
<dbReference type="Gene3D" id="2.60.220.50">
    <property type="match status" value="1"/>
</dbReference>
<sequence length="1063" mass="119657">MVSGLSWKEPLKIQQEIWNFIVITWRAGDGRENQLATYINGKLINSSVVEMESNLSKYIKLRGNFPRQVLRTELYLESGGLYDEVITWNRSLHGFEVRRAFQSQMTPYTSYKIRLWREDSKDNRCLGALLCRTKQGVPSDIQNLTIASFNSTSLLAQWSPPVKVNGIIRGYSIELFEKASKKRLIAVKGAESYLITGLIANTEYTVAVQGFTSAGIGPLSQTKTAKTNKVPPVTEKPKNVTAIALSSDIIKVTWIPLDQREEVQSYDVEYWSLDCTRKRVGKTADVLLKSLPQYTAFKVKVRGRNTQYAGPWEMAREVNTLDFDECTQQPCHEEAACKNVPGLYECSCGKGFTGDGFNWCEVDSGNSFDDDFCQQELFRNITWLRTPKGKTIQRGCPYGFSGWANRSCSSKVKASWHEPDLTNCVSDKFRKLQLQIISKNEIDSDTAVSLAYELSKLTDPTQNRFTVSGDLGAAVGMLELLDQKTAQNASMNQEKANAFVKNVVNVANNLLDERTMDAWQDSPLKSRSDEATKLLITMENIALKTASLSNSTNTSSFDTSNIVLKFRSVKEEDSIADRVIFSALDDGLGSKIEMPTSELQRKGNSTSSGAAHHIAFIYMKNIAQLLTTSRFSSATQEENIKRLKSVTNPGVISLSTLPKSSGNFADPVVIFFHNNQASLFITEYRVTYASNHCASFGKFQRLAAHGPPKVTNQIALGLVTYIGISISLISLVLAFVTFCSFGFLKSNRNFAHINLVLSLFLAELLFVVGMEKTQYKLNLVFLGMTLKVMATRSLNQPARNPPKMRYWVKACAVLTCLLGTTWLLGLFFLDKATVLFAYLFNIFNTLQGLFIFIFHCLADDRIRSEYKRILCCHGSRRDYLRDNIIAKSQQKYSSSQTTRLQRKAMLSEEKRIDVGTHTSSGLELRPVDQSFNSNIDITAGARTKENERLKEYQHYHIAVRDEEHNQEDNEEENSDDHFFDDISSSLINICNGTTTKPVKTKETRRSVTSDPFQDKLSQLSDHECDTFANNSEKEEILNVKKMGLMTNQLENTFEGVRDEFGDL</sequence>
<feature type="transmembrane region" description="Helical" evidence="13">
    <location>
        <begin position="751"/>
        <end position="769"/>
    </location>
</feature>
<keyword evidence="2" id="KW-1003">Cell membrane</keyword>
<feature type="domain" description="G-protein coupled receptors family 2 profile 1" evidence="15">
    <location>
        <begin position="347"/>
        <end position="428"/>
    </location>
</feature>
<dbReference type="InterPro" id="IPR032471">
    <property type="entry name" value="AGRL2-4_GAIN_subdom_A"/>
</dbReference>
<dbReference type="Pfam" id="PF16489">
    <property type="entry name" value="GAIN"/>
    <property type="match status" value="1"/>
</dbReference>
<dbReference type="FunFam" id="2.10.25.10:FF:000038">
    <property type="entry name" value="Fibrillin 2"/>
    <property type="match status" value="1"/>
</dbReference>
<name>A0A2B4SNW3_STYPI</name>
<dbReference type="PROSITE" id="PS01187">
    <property type="entry name" value="EGF_CA"/>
    <property type="match status" value="1"/>
</dbReference>
<evidence type="ECO:0000256" key="5">
    <source>
        <dbReference type="ARBA" id="ARBA00022692"/>
    </source>
</evidence>
<dbReference type="InterPro" id="IPR003961">
    <property type="entry name" value="FN3_dom"/>
</dbReference>
<evidence type="ECO:0000313" key="17">
    <source>
        <dbReference type="EMBL" id="PFX30212.1"/>
    </source>
</evidence>
<feature type="domain" description="Fibronectin type-III" evidence="16">
    <location>
        <begin position="137"/>
        <end position="230"/>
    </location>
</feature>
<dbReference type="Pfam" id="PF00002">
    <property type="entry name" value="7tm_2"/>
    <property type="match status" value="2"/>
</dbReference>
<evidence type="ECO:0000259" key="16">
    <source>
        <dbReference type="PROSITE" id="PS50853"/>
    </source>
</evidence>
<dbReference type="InterPro" id="IPR018097">
    <property type="entry name" value="EGF_Ca-bd_CS"/>
</dbReference>
<keyword evidence="6" id="KW-0732">Signal</keyword>
<dbReference type="GO" id="GO:0005509">
    <property type="term" value="F:calcium ion binding"/>
    <property type="evidence" value="ECO:0007669"/>
    <property type="project" value="InterPro"/>
</dbReference>
<keyword evidence="11" id="KW-0325">Glycoprotein</keyword>
<dbReference type="SMART" id="SM00179">
    <property type="entry name" value="EGF_CA"/>
    <property type="match status" value="1"/>
</dbReference>
<dbReference type="Proteomes" id="UP000225706">
    <property type="component" value="Unassembled WGS sequence"/>
</dbReference>
<dbReference type="EMBL" id="LSMT01000054">
    <property type="protein sequence ID" value="PFX30212.1"/>
    <property type="molecule type" value="Genomic_DNA"/>
</dbReference>
<keyword evidence="3 12" id="KW-0245">EGF-like domain</keyword>
<dbReference type="InterPro" id="IPR036445">
    <property type="entry name" value="GPCR_2_extracell_dom_sf"/>
</dbReference>
<dbReference type="GO" id="GO:0007189">
    <property type="term" value="P:adenylate cyclase-activating G protein-coupled receptor signaling pathway"/>
    <property type="evidence" value="ECO:0007669"/>
    <property type="project" value="TreeGrafter"/>
</dbReference>
<accession>A0A2B4SNW3</accession>
<keyword evidence="9 13" id="KW-0472">Membrane</keyword>
<dbReference type="CDD" id="cd00054">
    <property type="entry name" value="EGF_CA"/>
    <property type="match status" value="1"/>
</dbReference>
<dbReference type="SUPFAM" id="SSF57196">
    <property type="entry name" value="EGF/Laminin"/>
    <property type="match status" value="1"/>
</dbReference>
<evidence type="ECO:0000313" key="18">
    <source>
        <dbReference type="Proteomes" id="UP000225706"/>
    </source>
</evidence>
<dbReference type="CDD" id="cd00063">
    <property type="entry name" value="FN3"/>
    <property type="match status" value="2"/>
</dbReference>
<evidence type="ECO:0000256" key="7">
    <source>
        <dbReference type="ARBA" id="ARBA00022737"/>
    </source>
</evidence>
<evidence type="ECO:0000256" key="12">
    <source>
        <dbReference type="PROSITE-ProRule" id="PRU00076"/>
    </source>
</evidence>
<evidence type="ECO:0000256" key="3">
    <source>
        <dbReference type="ARBA" id="ARBA00022536"/>
    </source>
</evidence>
<dbReference type="AlphaFoldDB" id="A0A2B4SNW3"/>
<dbReference type="PROSITE" id="PS01186">
    <property type="entry name" value="EGF_2"/>
    <property type="match status" value="1"/>
</dbReference>
<dbReference type="InterPro" id="IPR036116">
    <property type="entry name" value="FN3_sf"/>
</dbReference>
<dbReference type="InterPro" id="IPR000152">
    <property type="entry name" value="EGF-type_Asp/Asn_hydroxyl_site"/>
</dbReference>
<dbReference type="PROSITE" id="PS50853">
    <property type="entry name" value="FN3"/>
    <property type="match status" value="2"/>
</dbReference>